<proteinExistence type="predicted"/>
<evidence type="ECO:0000256" key="4">
    <source>
        <dbReference type="ARBA" id="ARBA00022989"/>
    </source>
</evidence>
<dbReference type="Proteomes" id="UP000198943">
    <property type="component" value="Unassembled WGS sequence"/>
</dbReference>
<dbReference type="RefSeq" id="WP_093729782.1">
    <property type="nucleotide sequence ID" value="NZ_FMYW01000004.1"/>
</dbReference>
<reference evidence="11" key="1">
    <citation type="submission" date="2016-10" db="EMBL/GenBank/DDBJ databases">
        <authorList>
            <person name="Varghese N."/>
            <person name="Submissions S."/>
        </authorList>
    </citation>
    <scope>NUCLEOTIDE SEQUENCE [LARGE SCALE GENOMIC DNA]</scope>
    <source>
        <strain evidence="11">DSM 11005</strain>
    </source>
</reference>
<feature type="transmembrane region" description="Helical" evidence="8">
    <location>
        <begin position="384"/>
        <end position="403"/>
    </location>
</feature>
<protein>
    <submittedName>
        <fullName evidence="10">H+/Cl-antiporter ClcA</fullName>
    </submittedName>
</protein>
<dbReference type="InterPro" id="IPR036721">
    <property type="entry name" value="RCK_C_sf"/>
</dbReference>
<dbReference type="InterPro" id="IPR014743">
    <property type="entry name" value="Cl-channel_core"/>
</dbReference>
<feature type="transmembrane region" description="Helical" evidence="8">
    <location>
        <begin position="353"/>
        <end position="378"/>
    </location>
</feature>
<keyword evidence="4 8" id="KW-1133">Transmembrane helix</keyword>
<evidence type="ECO:0000256" key="6">
    <source>
        <dbReference type="ARBA" id="ARBA00023136"/>
    </source>
</evidence>
<dbReference type="AlphaFoldDB" id="A0A1G6K7L6"/>
<keyword evidence="5" id="KW-0406">Ion transport</keyword>
<dbReference type="PRINTS" id="PR00762">
    <property type="entry name" value="CLCHANNEL"/>
</dbReference>
<dbReference type="PROSITE" id="PS51202">
    <property type="entry name" value="RCK_C"/>
    <property type="match status" value="1"/>
</dbReference>
<dbReference type="Pfam" id="PF00654">
    <property type="entry name" value="Voltage_CLC"/>
    <property type="match status" value="1"/>
</dbReference>
<keyword evidence="6 8" id="KW-0472">Membrane</keyword>
<comment type="subcellular location">
    <subcellularLocation>
        <location evidence="1">Membrane</location>
        <topology evidence="1">Multi-pass membrane protein</topology>
    </subcellularLocation>
</comment>
<feature type="domain" description="RCK C-terminal" evidence="9">
    <location>
        <begin position="455"/>
        <end position="536"/>
    </location>
</feature>
<keyword evidence="7" id="KW-0868">Chloride</keyword>
<organism evidence="10 11">
    <name type="scientific">Succiniclasticum ruminis</name>
    <dbReference type="NCBI Taxonomy" id="40841"/>
    <lineage>
        <taxon>Bacteria</taxon>
        <taxon>Bacillati</taxon>
        <taxon>Bacillota</taxon>
        <taxon>Negativicutes</taxon>
        <taxon>Acidaminococcales</taxon>
        <taxon>Acidaminococcaceae</taxon>
        <taxon>Succiniclasticum</taxon>
    </lineage>
</organism>
<dbReference type="PANTHER" id="PTHR45711:SF6">
    <property type="entry name" value="CHLORIDE CHANNEL PROTEIN"/>
    <property type="match status" value="1"/>
</dbReference>
<evidence type="ECO:0000256" key="5">
    <source>
        <dbReference type="ARBA" id="ARBA00023065"/>
    </source>
</evidence>
<evidence type="ECO:0000256" key="7">
    <source>
        <dbReference type="ARBA" id="ARBA00023214"/>
    </source>
</evidence>
<keyword evidence="11" id="KW-1185">Reference proteome</keyword>
<feature type="transmembrane region" description="Helical" evidence="8">
    <location>
        <begin position="81"/>
        <end position="100"/>
    </location>
</feature>
<dbReference type="Pfam" id="PF02080">
    <property type="entry name" value="TrkA_C"/>
    <property type="match status" value="1"/>
</dbReference>
<sequence length="539" mass="58462">MQLTHSQSKKQNSPDAATRSQIVNTYRSLNHWHSFQFKLFWEGIIVGIFSGLVISLFRFLLTKAEEWRTDLYEQLTQLPNLYTAGWFAALLVIGAVLYKLTIYEPMAGGSGIPQVKGVILGFMRMNWFRVLWVKLAGGVIGLGAGLSLGREGPSIQLGAVTAQGISRFWGRSRMEERYLITSGAGAGLAAAFNAPLAGVIFSLEELHRNFSAVVLLPAMTAALTATFVSRVLFGRGFIFSFYGLPPFPHIHLLYAVAIAVIAGLCGVLFNTGLLNINKFYGLPVFKNLYYKIAFSLLCAGLLGFALPQVLGGGNLLVNELALKTFPLQLLVTLLIGKFLFTLISYGTGVPGGFFLPMLVLGALVGSICAHFLLAFHLIAANHAANVIVIAMAAFFSASVRAPITGTVLISEMTGSFSHLMILGITSAIAYIVAQLCGSQPIYEALLLKNLQSHSTPDPDVVKEERDIVEVPVSSGSIIENKKVKDIPWPDHTLLVDVKRGPDQLVPEGNTIIRAGDFLYVLTKTETADEVRALGSDLRK</sequence>
<feature type="transmembrane region" description="Helical" evidence="8">
    <location>
        <begin position="130"/>
        <end position="148"/>
    </location>
</feature>
<keyword evidence="3 8" id="KW-0812">Transmembrane</keyword>
<feature type="transmembrane region" description="Helical" evidence="8">
    <location>
        <begin position="178"/>
        <end position="201"/>
    </location>
</feature>
<dbReference type="InterPro" id="IPR001807">
    <property type="entry name" value="ClC"/>
</dbReference>
<evidence type="ECO:0000313" key="11">
    <source>
        <dbReference type="Proteomes" id="UP000198943"/>
    </source>
</evidence>
<dbReference type="InterPro" id="IPR006037">
    <property type="entry name" value="RCK_C"/>
</dbReference>
<feature type="transmembrane region" description="Helical" evidence="8">
    <location>
        <begin position="213"/>
        <end position="233"/>
    </location>
</feature>
<dbReference type="SUPFAM" id="SSF81340">
    <property type="entry name" value="Clc chloride channel"/>
    <property type="match status" value="1"/>
</dbReference>
<evidence type="ECO:0000256" key="3">
    <source>
        <dbReference type="ARBA" id="ARBA00022692"/>
    </source>
</evidence>
<dbReference type="GO" id="GO:0005886">
    <property type="term" value="C:plasma membrane"/>
    <property type="evidence" value="ECO:0007669"/>
    <property type="project" value="TreeGrafter"/>
</dbReference>
<keyword evidence="2" id="KW-0813">Transport</keyword>
<evidence type="ECO:0000256" key="2">
    <source>
        <dbReference type="ARBA" id="ARBA00022448"/>
    </source>
</evidence>
<feature type="transmembrane region" description="Helical" evidence="8">
    <location>
        <begin position="327"/>
        <end position="346"/>
    </location>
</feature>
<dbReference type="SUPFAM" id="SSF116726">
    <property type="entry name" value="TrkA C-terminal domain-like"/>
    <property type="match status" value="1"/>
</dbReference>
<evidence type="ECO:0000313" key="10">
    <source>
        <dbReference type="EMBL" id="SDC26585.1"/>
    </source>
</evidence>
<dbReference type="GO" id="GO:0005247">
    <property type="term" value="F:voltage-gated chloride channel activity"/>
    <property type="evidence" value="ECO:0007669"/>
    <property type="project" value="TreeGrafter"/>
</dbReference>
<dbReference type="PANTHER" id="PTHR45711">
    <property type="entry name" value="CHLORIDE CHANNEL PROTEIN"/>
    <property type="match status" value="1"/>
</dbReference>
<name>A0A1G6K7L6_9FIRM</name>
<feature type="transmembrane region" description="Helical" evidence="8">
    <location>
        <begin position="288"/>
        <end position="307"/>
    </location>
</feature>
<accession>A0A1G6K7L6</accession>
<evidence type="ECO:0000256" key="8">
    <source>
        <dbReference type="SAM" id="Phobius"/>
    </source>
</evidence>
<dbReference type="GO" id="GO:0008324">
    <property type="term" value="F:monoatomic cation transmembrane transporter activity"/>
    <property type="evidence" value="ECO:0007669"/>
    <property type="project" value="InterPro"/>
</dbReference>
<dbReference type="Gene3D" id="1.10.3080.10">
    <property type="entry name" value="Clc chloride channel"/>
    <property type="match status" value="1"/>
</dbReference>
<dbReference type="OrthoDB" id="9812438at2"/>
<evidence type="ECO:0000259" key="9">
    <source>
        <dbReference type="PROSITE" id="PS51202"/>
    </source>
</evidence>
<feature type="transmembrane region" description="Helical" evidence="8">
    <location>
        <begin position="253"/>
        <end position="276"/>
    </location>
</feature>
<gene>
    <name evidence="10" type="ORF">SAMN04487864_10489</name>
</gene>
<feature type="transmembrane region" description="Helical" evidence="8">
    <location>
        <begin position="415"/>
        <end position="433"/>
    </location>
</feature>
<evidence type="ECO:0000256" key="1">
    <source>
        <dbReference type="ARBA" id="ARBA00004141"/>
    </source>
</evidence>
<dbReference type="EMBL" id="FMYW01000004">
    <property type="protein sequence ID" value="SDC26585.1"/>
    <property type="molecule type" value="Genomic_DNA"/>
</dbReference>
<dbReference type="CDD" id="cd01031">
    <property type="entry name" value="EriC"/>
    <property type="match status" value="1"/>
</dbReference>
<dbReference type="Gene3D" id="3.30.70.1450">
    <property type="entry name" value="Regulator of K+ conductance, C-terminal domain"/>
    <property type="match status" value="1"/>
</dbReference>
<dbReference type="GO" id="GO:0006813">
    <property type="term" value="P:potassium ion transport"/>
    <property type="evidence" value="ECO:0007669"/>
    <property type="project" value="InterPro"/>
</dbReference>
<feature type="transmembrane region" description="Helical" evidence="8">
    <location>
        <begin position="39"/>
        <end position="61"/>
    </location>
</feature>